<dbReference type="InterPro" id="IPR013103">
    <property type="entry name" value="RVT_2"/>
</dbReference>
<reference evidence="2 3" key="1">
    <citation type="journal article" date="2017" name="Nat. Commun.">
        <title>Genome assembly with in vitro proximity ligation data and whole-genome triplication in lettuce.</title>
        <authorList>
            <person name="Reyes-Chin-Wo S."/>
            <person name="Wang Z."/>
            <person name="Yang X."/>
            <person name="Kozik A."/>
            <person name="Arikit S."/>
            <person name="Song C."/>
            <person name="Xia L."/>
            <person name="Froenicke L."/>
            <person name="Lavelle D.O."/>
            <person name="Truco M.J."/>
            <person name="Xia R."/>
            <person name="Zhu S."/>
            <person name="Xu C."/>
            <person name="Xu H."/>
            <person name="Xu X."/>
            <person name="Cox K."/>
            <person name="Korf I."/>
            <person name="Meyers B.C."/>
            <person name="Michelmore R.W."/>
        </authorList>
    </citation>
    <scope>NUCLEOTIDE SEQUENCE [LARGE SCALE GENOMIC DNA]</scope>
    <source>
        <strain evidence="3">cv. Salinas</strain>
        <tissue evidence="2">Seedlings</tissue>
    </source>
</reference>
<accession>A0A9R1W772</accession>
<keyword evidence="3" id="KW-1185">Reference proteome</keyword>
<sequence>MNNRSIIRARLDVGRSLRLSETPCRARPDVGRGPNDLFVTTTSLEFINQFKKLMALQFEMSDLGELTCYLGIEVLQENGCVKAEIDSIEKNNTWKLVPPPEDDKPTGLRWLYKLKEIRVDQLITRYKAYLMDKGYVQDQGIAFDEVFTLVARLEIIRLLIALAVRNE</sequence>
<feature type="domain" description="Reverse transcriptase Ty1/copia-type" evidence="1">
    <location>
        <begin position="91"/>
        <end position="166"/>
    </location>
</feature>
<name>A0A9R1W772_LACSA</name>
<dbReference type="Proteomes" id="UP000235145">
    <property type="component" value="Unassembled WGS sequence"/>
</dbReference>
<proteinExistence type="predicted"/>
<dbReference type="AlphaFoldDB" id="A0A9R1W772"/>
<evidence type="ECO:0000313" key="2">
    <source>
        <dbReference type="EMBL" id="KAJ0218448.1"/>
    </source>
</evidence>
<protein>
    <recommendedName>
        <fullName evidence="1">Reverse transcriptase Ty1/copia-type domain-containing protein</fullName>
    </recommendedName>
</protein>
<comment type="caution">
    <text evidence="2">The sequence shown here is derived from an EMBL/GenBank/DDBJ whole genome shotgun (WGS) entry which is preliminary data.</text>
</comment>
<dbReference type="EMBL" id="NBSK02000003">
    <property type="protein sequence ID" value="KAJ0218448.1"/>
    <property type="molecule type" value="Genomic_DNA"/>
</dbReference>
<evidence type="ECO:0000313" key="3">
    <source>
        <dbReference type="Proteomes" id="UP000235145"/>
    </source>
</evidence>
<feature type="domain" description="Reverse transcriptase Ty1/copia-type" evidence="1">
    <location>
        <begin position="35"/>
        <end position="82"/>
    </location>
</feature>
<evidence type="ECO:0000259" key="1">
    <source>
        <dbReference type="Pfam" id="PF07727"/>
    </source>
</evidence>
<dbReference type="Pfam" id="PF07727">
    <property type="entry name" value="RVT_2"/>
    <property type="match status" value="2"/>
</dbReference>
<gene>
    <name evidence="2" type="ORF">LSAT_V11C300120220</name>
</gene>
<organism evidence="2 3">
    <name type="scientific">Lactuca sativa</name>
    <name type="common">Garden lettuce</name>
    <dbReference type="NCBI Taxonomy" id="4236"/>
    <lineage>
        <taxon>Eukaryota</taxon>
        <taxon>Viridiplantae</taxon>
        <taxon>Streptophyta</taxon>
        <taxon>Embryophyta</taxon>
        <taxon>Tracheophyta</taxon>
        <taxon>Spermatophyta</taxon>
        <taxon>Magnoliopsida</taxon>
        <taxon>eudicotyledons</taxon>
        <taxon>Gunneridae</taxon>
        <taxon>Pentapetalae</taxon>
        <taxon>asterids</taxon>
        <taxon>campanulids</taxon>
        <taxon>Asterales</taxon>
        <taxon>Asteraceae</taxon>
        <taxon>Cichorioideae</taxon>
        <taxon>Cichorieae</taxon>
        <taxon>Lactucinae</taxon>
        <taxon>Lactuca</taxon>
    </lineage>
</organism>